<proteinExistence type="predicted"/>
<keyword evidence="2" id="KW-1185">Reference proteome</keyword>
<gene>
    <name evidence="1" type="ORF">M0811_01846</name>
</gene>
<dbReference type="EMBL" id="JAPDFW010000092">
    <property type="protein sequence ID" value="KAJ5070865.1"/>
    <property type="molecule type" value="Genomic_DNA"/>
</dbReference>
<sequence>MNSFQKEFNITKLLNEISNNFLSEVTKFKVVIYSLSKPFQIIIEFKQNYLFITKTLRMHYSDISMELSSLKDSTDFKLLNHIDNKFLKFTAESIEQRFIIQKLLQLNQTYNQNNFFISDISGKILNNQMEIDLLLQKMFNDRFGKLRFQIYTKNFKFINCNATLDKSRLYLDIEHYSIIAITLTTNFECYQNKNNSSIIHLVINTNKSKESIITFRCPNSNFGEFVNKILNLFIKNFAKNTIIDSNQEFISNDFFMNNIPDIPSFAIEKIVYSSKKTDDGNFSIFYTNYIEEEQEKQNQKQQKQQKDKTLFKEKSHYLEKEFSIIKNNDQQSKKKQIVDISVLSRKKIYGKLPDEPVLFEEENFLKMTKFCVSLVGKKSNQFMEDLDIYFSKFAITLIGLNYHSSVHLILKQFTLFEKKDDPKILQIVFNQGKKKLFQFKNEKDKIRFVQIYRICRENKVEKEKLTKLEKYFPLNIIFQEKEYIGTVILGEKRILIRIPNLTRIIQYESIKKQSDFKNRNHFFWKILSEEEEKEKEEFQFKFYSEFQKKLFTSLWNQKIQNLQPKVKKTYIQIEPQESLPLANEYPALIFDKQTYLMKECVIILQRNRFKIRMGNQQELIHFINQNWNIIIKKNNNLQIKIIFEENEFKLIFRSLETQEEFLRNFEDSKSKAHLFIQENQEKELDQENEIDLEEDQLIKFDKSLKKSKSSLQVTFQDRTDDSDITQTEVEPSGLVKTDIEKTDAISELELTEIDLSKFQF</sequence>
<evidence type="ECO:0000313" key="2">
    <source>
        <dbReference type="Proteomes" id="UP001149090"/>
    </source>
</evidence>
<protein>
    <submittedName>
        <fullName evidence="1">Uncharacterized protein</fullName>
    </submittedName>
</protein>
<reference evidence="1" key="1">
    <citation type="submission" date="2022-10" db="EMBL/GenBank/DDBJ databases">
        <title>Novel sulphate-reducing endosymbionts in the free-living metamonad Anaeramoeba.</title>
        <authorList>
            <person name="Jerlstrom-Hultqvist J."/>
            <person name="Cepicka I."/>
            <person name="Gallot-Lavallee L."/>
            <person name="Salas-Leiva D."/>
            <person name="Curtis B.A."/>
            <person name="Zahonova K."/>
            <person name="Pipaliya S."/>
            <person name="Dacks J."/>
            <person name="Roger A.J."/>
        </authorList>
    </citation>
    <scope>NUCLEOTIDE SEQUENCE</scope>
    <source>
        <strain evidence="1">BMAN</strain>
    </source>
</reference>
<dbReference type="Proteomes" id="UP001149090">
    <property type="component" value="Unassembled WGS sequence"/>
</dbReference>
<organism evidence="1 2">
    <name type="scientific">Anaeramoeba ignava</name>
    <name type="common">Anaerobic marine amoeba</name>
    <dbReference type="NCBI Taxonomy" id="1746090"/>
    <lineage>
        <taxon>Eukaryota</taxon>
        <taxon>Metamonada</taxon>
        <taxon>Anaeramoebidae</taxon>
        <taxon>Anaeramoeba</taxon>
    </lineage>
</organism>
<name>A0A9Q0LGL8_ANAIG</name>
<dbReference type="AlphaFoldDB" id="A0A9Q0LGL8"/>
<accession>A0A9Q0LGL8</accession>
<evidence type="ECO:0000313" key="1">
    <source>
        <dbReference type="EMBL" id="KAJ5070865.1"/>
    </source>
</evidence>
<comment type="caution">
    <text evidence="1">The sequence shown here is derived from an EMBL/GenBank/DDBJ whole genome shotgun (WGS) entry which is preliminary data.</text>
</comment>